<protein>
    <recommendedName>
        <fullName evidence="3">Serine aminopeptidase S33 domain-containing protein</fullName>
    </recommendedName>
</protein>
<feature type="domain" description="Serine aminopeptidase S33" evidence="3">
    <location>
        <begin position="189"/>
        <end position="426"/>
    </location>
</feature>
<keyword evidence="2" id="KW-0732">Signal</keyword>
<dbReference type="SUPFAM" id="SSF53474">
    <property type="entry name" value="alpha/beta-Hydrolases"/>
    <property type="match status" value="1"/>
</dbReference>
<evidence type="ECO:0000313" key="4">
    <source>
        <dbReference type="EMBL" id="SMG48056.1"/>
    </source>
</evidence>
<dbReference type="AlphaFoldDB" id="A0A1X7L2H1"/>
<dbReference type="GO" id="GO:0006508">
    <property type="term" value="P:proteolysis"/>
    <property type="evidence" value="ECO:0007669"/>
    <property type="project" value="InterPro"/>
</dbReference>
<reference evidence="5" key="1">
    <citation type="submission" date="2017-04" db="EMBL/GenBank/DDBJ databases">
        <authorList>
            <person name="Varghese N."/>
            <person name="Submissions S."/>
        </authorList>
    </citation>
    <scope>NUCLEOTIDE SEQUENCE [LARGE SCALE GENOMIC DNA]</scope>
    <source>
        <strain evidence="5">DSM 4125</strain>
    </source>
</reference>
<dbReference type="InterPro" id="IPR022742">
    <property type="entry name" value="Hydrolase_4"/>
</dbReference>
<dbReference type="PANTHER" id="PTHR43265">
    <property type="entry name" value="ESTERASE ESTD"/>
    <property type="match status" value="1"/>
</dbReference>
<gene>
    <name evidence="4" type="ORF">SAMN05661096_03414</name>
</gene>
<dbReference type="PROSITE" id="PS00708">
    <property type="entry name" value="PRO_ENDOPEP_SER"/>
    <property type="match status" value="1"/>
</dbReference>
<keyword evidence="5" id="KW-1185">Reference proteome</keyword>
<evidence type="ECO:0000313" key="5">
    <source>
        <dbReference type="Proteomes" id="UP000193804"/>
    </source>
</evidence>
<dbReference type="OrthoDB" id="9809549at2"/>
<proteinExistence type="predicted"/>
<dbReference type="Pfam" id="PF12146">
    <property type="entry name" value="Hydrolase_4"/>
    <property type="match status" value="1"/>
</dbReference>
<dbReference type="InterPro" id="IPR053145">
    <property type="entry name" value="AB_hydrolase_Est10"/>
</dbReference>
<feature type="signal peptide" evidence="2">
    <location>
        <begin position="1"/>
        <end position="19"/>
    </location>
</feature>
<sequence length="461" mass="51103">MRRIKLLFLVLVVPFLASAQQISGDWYGLLKVQGMELPLIFHITETEGNYSATMDSPAQKAFGMPVSSVTFIDGQLHLQIANIGAQYKGALSDSKIKGKFYQANQSFQLDLSTEPIAAKELVRPQEPTKPYPYDTEEVSFKSEEGTVTLAGTLSLPKNKKNFPTAILISGSGPQNRDEEFMTHKPFLVLADHLTRNGIAVLRYDDRGFGASTGDHNAATSADFATDVKAAIKYLQSRKDIDPEKIGLIGHSEGGLIAPIVAADVPTSFMVLLAGPGVPGEQISIQQIELLGKLQDANQQDIKNEIAIMKGIFELIKNNEEDIEVLRNKLEVYISHQMEKNKVVIEGMSTEEYKEKQIAQLTRPWLRYFISYDPRPTLAKVTCPVLALNGEKDVQVAAENLTAIEKALHKGGNKEVTIKEFDSMNHLFQLCEKGAMEEYATIETTMEPIVLETVSTWINKQN</sequence>
<feature type="chain" id="PRO_5010853802" description="Serine aminopeptidase S33 domain-containing protein" evidence="2">
    <location>
        <begin position="20"/>
        <end position="461"/>
    </location>
</feature>
<dbReference type="InterPro" id="IPR002471">
    <property type="entry name" value="Pept_S9_AS"/>
</dbReference>
<accession>A0A1X7L2H1</accession>
<evidence type="ECO:0000259" key="3">
    <source>
        <dbReference type="Pfam" id="PF12146"/>
    </source>
</evidence>
<name>A0A1X7L2H1_9BACT</name>
<keyword evidence="1" id="KW-0378">Hydrolase</keyword>
<dbReference type="Proteomes" id="UP000193804">
    <property type="component" value="Unassembled WGS sequence"/>
</dbReference>
<dbReference type="EMBL" id="FXAW01000008">
    <property type="protein sequence ID" value="SMG48056.1"/>
    <property type="molecule type" value="Genomic_DNA"/>
</dbReference>
<dbReference type="RefSeq" id="WP_085518550.1">
    <property type="nucleotide sequence ID" value="NZ_FXAW01000008.1"/>
</dbReference>
<evidence type="ECO:0000256" key="1">
    <source>
        <dbReference type="ARBA" id="ARBA00022801"/>
    </source>
</evidence>
<dbReference type="GO" id="GO:0052689">
    <property type="term" value="F:carboxylic ester hydrolase activity"/>
    <property type="evidence" value="ECO:0007669"/>
    <property type="project" value="TreeGrafter"/>
</dbReference>
<dbReference type="STRING" id="1028.SAMN05661096_03414"/>
<dbReference type="GO" id="GO:0004252">
    <property type="term" value="F:serine-type endopeptidase activity"/>
    <property type="evidence" value="ECO:0007669"/>
    <property type="project" value="InterPro"/>
</dbReference>
<evidence type="ECO:0000256" key="2">
    <source>
        <dbReference type="SAM" id="SignalP"/>
    </source>
</evidence>
<dbReference type="Gene3D" id="3.40.50.1820">
    <property type="entry name" value="alpha/beta hydrolase"/>
    <property type="match status" value="1"/>
</dbReference>
<dbReference type="InterPro" id="IPR029058">
    <property type="entry name" value="AB_hydrolase_fold"/>
</dbReference>
<dbReference type="PANTHER" id="PTHR43265:SF1">
    <property type="entry name" value="ESTERASE ESTD"/>
    <property type="match status" value="1"/>
</dbReference>
<organism evidence="4 5">
    <name type="scientific">Marivirga sericea</name>
    <dbReference type="NCBI Taxonomy" id="1028"/>
    <lineage>
        <taxon>Bacteria</taxon>
        <taxon>Pseudomonadati</taxon>
        <taxon>Bacteroidota</taxon>
        <taxon>Cytophagia</taxon>
        <taxon>Cytophagales</taxon>
        <taxon>Marivirgaceae</taxon>
        <taxon>Marivirga</taxon>
    </lineage>
</organism>